<comment type="caution">
    <text evidence="2">The sequence shown here is derived from an EMBL/GenBank/DDBJ whole genome shotgun (WGS) entry which is preliminary data.</text>
</comment>
<reference evidence="2 3" key="1">
    <citation type="submission" date="2019-06" db="EMBL/GenBank/DDBJ databases">
        <title>Metagenome assembled Genome of Spiribacter salinus SL48-SHIP from the microbial mat of Salt Lake 48 (Novosibirsk region, Russia).</title>
        <authorList>
            <person name="Shipova A."/>
            <person name="Rozanov A.S."/>
            <person name="Bryanskaya A.V."/>
            <person name="Peltek S.E."/>
        </authorList>
    </citation>
    <scope>NUCLEOTIDE SEQUENCE [LARGE SCALE GENOMIC DNA]</scope>
    <source>
        <strain evidence="2">SL48-SHIP-2</strain>
    </source>
</reference>
<evidence type="ECO:0000313" key="3">
    <source>
        <dbReference type="Proteomes" id="UP000315400"/>
    </source>
</evidence>
<dbReference type="Gene3D" id="3.40.50.1010">
    <property type="entry name" value="5'-nuclease"/>
    <property type="match status" value="1"/>
</dbReference>
<dbReference type="SUPFAM" id="SSF88723">
    <property type="entry name" value="PIN domain-like"/>
    <property type="match status" value="1"/>
</dbReference>
<dbReference type="Pfam" id="PF01850">
    <property type="entry name" value="PIN"/>
    <property type="match status" value="1"/>
</dbReference>
<evidence type="ECO:0000259" key="1">
    <source>
        <dbReference type="Pfam" id="PF01850"/>
    </source>
</evidence>
<gene>
    <name evidence="2" type="ORF">FKY71_09815</name>
</gene>
<evidence type="ECO:0000313" key="2">
    <source>
        <dbReference type="EMBL" id="TQE99201.1"/>
    </source>
</evidence>
<sequence length="147" mass="16235">MGLMEASKFPEGAWVTVDTAPIIYLMEDNPTFLESYLPVFERIEAGTLHGVVSTITLAEFLSGPLRNSDEILADRYYQTLANSNNWHVQTLDAPLSFTAARIRTRYGLKLPDAIQVATAIYSQSSALITHDRDFANVTEIPILSGAN</sequence>
<dbReference type="Proteomes" id="UP000315400">
    <property type="component" value="Unassembled WGS sequence"/>
</dbReference>
<proteinExistence type="predicted"/>
<dbReference type="EMBL" id="VIFK01000083">
    <property type="protein sequence ID" value="TQE99201.1"/>
    <property type="molecule type" value="Genomic_DNA"/>
</dbReference>
<dbReference type="AlphaFoldDB" id="A0A540VR18"/>
<dbReference type="InterPro" id="IPR002716">
    <property type="entry name" value="PIN_dom"/>
</dbReference>
<organism evidence="2 3">
    <name type="scientific">Spiribacter salinus</name>
    <dbReference type="NCBI Taxonomy" id="1335746"/>
    <lineage>
        <taxon>Bacteria</taxon>
        <taxon>Pseudomonadati</taxon>
        <taxon>Pseudomonadota</taxon>
        <taxon>Gammaproteobacteria</taxon>
        <taxon>Chromatiales</taxon>
        <taxon>Ectothiorhodospiraceae</taxon>
        <taxon>Spiribacter</taxon>
    </lineage>
</organism>
<feature type="domain" description="PIN" evidence="1">
    <location>
        <begin position="16"/>
        <end position="138"/>
    </location>
</feature>
<dbReference type="InterPro" id="IPR029060">
    <property type="entry name" value="PIN-like_dom_sf"/>
</dbReference>
<protein>
    <submittedName>
        <fullName evidence="2">Type II toxin-antitoxin system VapC family toxin</fullName>
    </submittedName>
</protein>
<name>A0A540VR18_9GAMM</name>
<accession>A0A540VR18</accession>